<dbReference type="Proteomes" id="UP000285793">
    <property type="component" value="Unassembled WGS sequence"/>
</dbReference>
<evidence type="ECO:0000313" key="2">
    <source>
        <dbReference type="EMBL" id="ROW54852.1"/>
    </source>
</evidence>
<gene>
    <name evidence="2" type="ORF">C3E80_21450</name>
</gene>
<accession>A0A423XPZ6</accession>
<organism evidence="2 3">
    <name type="scientific">Cronobacter malonaticus</name>
    <dbReference type="NCBI Taxonomy" id="413503"/>
    <lineage>
        <taxon>Bacteria</taxon>
        <taxon>Pseudomonadati</taxon>
        <taxon>Pseudomonadota</taxon>
        <taxon>Gammaproteobacteria</taxon>
        <taxon>Enterobacterales</taxon>
        <taxon>Enterobacteriaceae</taxon>
        <taxon>Cronobacter</taxon>
    </lineage>
</organism>
<protein>
    <submittedName>
        <fullName evidence="2">PTS fructose transporter subunit IIABC</fullName>
    </submittedName>
</protein>
<comment type="caution">
    <text evidence="2">The sequence shown here is derived from an EMBL/GenBank/DDBJ whole genome shotgun (WGS) entry which is preliminary data.</text>
</comment>
<evidence type="ECO:0000313" key="3">
    <source>
        <dbReference type="Proteomes" id="UP000285793"/>
    </source>
</evidence>
<feature type="transmembrane region" description="Helical" evidence="1">
    <location>
        <begin position="38"/>
        <end position="61"/>
    </location>
</feature>
<dbReference type="EMBL" id="PQJL01000105">
    <property type="protein sequence ID" value="ROW54852.1"/>
    <property type="molecule type" value="Genomic_DNA"/>
</dbReference>
<evidence type="ECO:0000256" key="1">
    <source>
        <dbReference type="SAM" id="Phobius"/>
    </source>
</evidence>
<name>A0A423XPZ6_9ENTR</name>
<keyword evidence="1" id="KW-1133">Transmembrane helix</keyword>
<keyword evidence="1" id="KW-0472">Membrane</keyword>
<keyword evidence="1" id="KW-0812">Transmembrane</keyword>
<feature type="non-terminal residue" evidence="2">
    <location>
        <position position="1"/>
    </location>
</feature>
<sequence length="70" mass="7703">INITGAIIGTVTAITLGSVQWFPLPAIWGWPLVQNLPAYLFGMFLGVAFIAFANVFVRYYLITTGKLKLN</sequence>
<reference evidence="2 3" key="1">
    <citation type="journal article" date="2018" name="Front. Microbiol.">
        <title>An Investigation of an Acute Gastroenteritis Outbreak: Cronobacter sakazakii, a Potential Cause of Food-Borne Illness.</title>
        <authorList>
            <person name="Yong W."/>
            <person name="Guo B."/>
            <person name="Shi X."/>
            <person name="Cheng T."/>
            <person name="Chen M."/>
            <person name="Jiang X."/>
            <person name="Ye Y."/>
            <person name="Wang J."/>
            <person name="Xie G."/>
            <person name="Ding J."/>
        </authorList>
    </citation>
    <scope>NUCLEOTIDE SEQUENCE [LARGE SCALE GENOMIC DNA]</scope>
    <source>
        <strain evidence="2 3">S1</strain>
    </source>
</reference>
<proteinExistence type="predicted"/>
<dbReference type="AlphaFoldDB" id="A0A423XPZ6"/>